<gene>
    <name evidence="5" type="ORF">S06H3_06776</name>
</gene>
<dbReference type="InterPro" id="IPR043129">
    <property type="entry name" value="ATPase_NBD"/>
</dbReference>
<evidence type="ECO:0000259" key="3">
    <source>
        <dbReference type="Pfam" id="PF00370"/>
    </source>
</evidence>
<name>X1JJ99_9ZZZZ</name>
<feature type="domain" description="Carbohydrate kinase FGGY C-terminal" evidence="4">
    <location>
        <begin position="130"/>
        <end position="306"/>
    </location>
</feature>
<dbReference type="Pfam" id="PF02782">
    <property type="entry name" value="FGGY_C"/>
    <property type="match status" value="1"/>
</dbReference>
<feature type="domain" description="Carbohydrate kinase FGGY N-terminal" evidence="3">
    <location>
        <begin position="2"/>
        <end position="97"/>
    </location>
</feature>
<reference evidence="5" key="1">
    <citation type="journal article" date="2014" name="Front. Microbiol.">
        <title>High frequency of phylogenetically diverse reductive dehalogenase-homologous genes in deep subseafloor sedimentary metagenomes.</title>
        <authorList>
            <person name="Kawai M."/>
            <person name="Futagami T."/>
            <person name="Toyoda A."/>
            <person name="Takaki Y."/>
            <person name="Nishi S."/>
            <person name="Hori S."/>
            <person name="Arai W."/>
            <person name="Tsubouchi T."/>
            <person name="Morono Y."/>
            <person name="Uchiyama I."/>
            <person name="Ito T."/>
            <person name="Fujiyama A."/>
            <person name="Inagaki F."/>
            <person name="Takami H."/>
        </authorList>
    </citation>
    <scope>NUCLEOTIDE SEQUENCE</scope>
    <source>
        <strain evidence="5">Expedition CK06-06</strain>
    </source>
</reference>
<comment type="caution">
    <text evidence="5">The sequence shown here is derived from an EMBL/GenBank/DDBJ whole genome shotgun (WGS) entry which is preliminary data.</text>
</comment>
<protein>
    <recommendedName>
        <fullName evidence="6">Carbohydrate kinase FGGY C-terminal domain-containing protein</fullName>
    </recommendedName>
</protein>
<proteinExistence type="predicted"/>
<accession>X1JJ99</accession>
<dbReference type="PANTHER" id="PTHR43095">
    <property type="entry name" value="SUGAR KINASE"/>
    <property type="match status" value="1"/>
</dbReference>
<sequence>MFLESKDYLNLRLTGEFAGSYDSTILYWVTDIRNINNIHYDDKLINRLKIDRSKLPPLKSSTDILGTISKEAADEIGLGQEVKVVMGAADHQAALVGSGAVRDFEGHLYIGTSSWLECIVPFKKTDMFHSIASLPAAIPGKYQCINEQDIAGGVLPFLVDNIIYHKNLMRADEPPSEVYKKLDEIAERVPPGSNKLIFTPWLNGERSPVDNTTLRAGLYNVSMTTNMDHIIRAFFEGVAYNTRWNLKYVEKFINRKMDILNFVGGGALSNVWCQIFADVFNRTTRQVENPMQANARGAALIASVALGYITFDDIPELIRYSNTYYPNPENRTLYDELFEEFLKIYNSNKAMYRRLNRIR</sequence>
<dbReference type="InterPro" id="IPR018484">
    <property type="entry name" value="FGGY_N"/>
</dbReference>
<dbReference type="CDD" id="cd07805">
    <property type="entry name" value="ASKHA_NBD_FGGY_CvXK-like"/>
    <property type="match status" value="1"/>
</dbReference>
<organism evidence="5">
    <name type="scientific">marine sediment metagenome</name>
    <dbReference type="NCBI Taxonomy" id="412755"/>
    <lineage>
        <taxon>unclassified sequences</taxon>
        <taxon>metagenomes</taxon>
        <taxon>ecological metagenomes</taxon>
    </lineage>
</organism>
<keyword evidence="2" id="KW-0418">Kinase</keyword>
<dbReference type="AlphaFoldDB" id="X1JJ99"/>
<dbReference type="InterPro" id="IPR018485">
    <property type="entry name" value="FGGY_C"/>
</dbReference>
<evidence type="ECO:0000256" key="2">
    <source>
        <dbReference type="ARBA" id="ARBA00022777"/>
    </source>
</evidence>
<evidence type="ECO:0000313" key="5">
    <source>
        <dbReference type="EMBL" id="GAH94811.1"/>
    </source>
</evidence>
<evidence type="ECO:0000259" key="4">
    <source>
        <dbReference type="Pfam" id="PF02782"/>
    </source>
</evidence>
<dbReference type="EMBL" id="BARV01002673">
    <property type="protein sequence ID" value="GAH94811.1"/>
    <property type="molecule type" value="Genomic_DNA"/>
</dbReference>
<dbReference type="InterPro" id="IPR050406">
    <property type="entry name" value="FGGY_Carb_Kinase"/>
</dbReference>
<dbReference type="SUPFAM" id="SSF53067">
    <property type="entry name" value="Actin-like ATPase domain"/>
    <property type="match status" value="2"/>
</dbReference>
<evidence type="ECO:0008006" key="6">
    <source>
        <dbReference type="Google" id="ProtNLM"/>
    </source>
</evidence>
<keyword evidence="1" id="KW-0808">Transferase</keyword>
<dbReference type="Pfam" id="PF00370">
    <property type="entry name" value="FGGY_N"/>
    <property type="match status" value="1"/>
</dbReference>
<dbReference type="GO" id="GO:0016301">
    <property type="term" value="F:kinase activity"/>
    <property type="evidence" value="ECO:0007669"/>
    <property type="project" value="UniProtKB-KW"/>
</dbReference>
<evidence type="ECO:0000256" key="1">
    <source>
        <dbReference type="ARBA" id="ARBA00022679"/>
    </source>
</evidence>
<dbReference type="Gene3D" id="3.30.420.40">
    <property type="match status" value="2"/>
</dbReference>
<dbReference type="GO" id="GO:0005975">
    <property type="term" value="P:carbohydrate metabolic process"/>
    <property type="evidence" value="ECO:0007669"/>
    <property type="project" value="InterPro"/>
</dbReference>